<dbReference type="Proteomes" id="UP001595829">
    <property type="component" value="Unassembled WGS sequence"/>
</dbReference>
<feature type="transmembrane region" description="Helical" evidence="1">
    <location>
        <begin position="462"/>
        <end position="485"/>
    </location>
</feature>
<organism evidence="2 3">
    <name type="scientific">Streptomyces coeruleoprunus</name>
    <dbReference type="NCBI Taxonomy" id="285563"/>
    <lineage>
        <taxon>Bacteria</taxon>
        <taxon>Bacillati</taxon>
        <taxon>Actinomycetota</taxon>
        <taxon>Actinomycetes</taxon>
        <taxon>Kitasatosporales</taxon>
        <taxon>Streptomycetaceae</taxon>
        <taxon>Streptomyces</taxon>
    </lineage>
</organism>
<dbReference type="Pfam" id="PF13576">
    <property type="entry name" value="Pentapeptide_3"/>
    <property type="match status" value="1"/>
</dbReference>
<dbReference type="Gene3D" id="2.160.20.80">
    <property type="entry name" value="E3 ubiquitin-protein ligase SopA"/>
    <property type="match status" value="1"/>
</dbReference>
<proteinExistence type="predicted"/>
<sequence>MVALARPIWPHCGYGADRTDPIGCRGVRVSDYTACLAHLTDDERGAYRDGLAPGADVDHRGTTFTADLLGILFDALLDHDTAEVHLGAVRFDEARFLSDAIFEDATFSGYTADFSGAIFSGDAQFDGTIFSGEARFDRAAFSHSAFFREARFSDRARFEEATFSGEARFDRAAFSRDARFQGVTFADETGFDGATFSDWAQFDGATFAVSSRFGPLVCAQRVGLSGALFEAPVTLEIAAQEVACQRTQWRSTATMRLRYATVDLDDAVLAFPVAVTAHPAPFTTIFGKVPEQLLEGLDSTTMVTSVRGVDAAHLVLTDIDLSACRFFGAFHLDQIRLVGCTFARTPTGAHHLWPFEWTSRRTLVEEHHWRARTPDRKGFNPNLGWRIPPTGTEPSLIPEPEVVSGLYQQLRKALEDAKNEPDAADFYYGEMEMRRHDRENRPRSERILLTAYWMISGYGLRALRAFGSLFFAMVLTMVLLMWVGLPADPPAPRTRGTVTAEQKVDVTTKVPGPGGAAPGPLGERFTRERAEKAGRTAVNSVVFRSAGQGLTVAGTYIEMASRLVEPVLLALALLAIRGRVKR</sequence>
<comment type="caution">
    <text evidence="2">The sequence shown here is derived from an EMBL/GenBank/DDBJ whole genome shotgun (WGS) entry which is preliminary data.</text>
</comment>
<name>A0ABV9XIM2_9ACTN</name>
<evidence type="ECO:0000313" key="2">
    <source>
        <dbReference type="EMBL" id="MFC5024513.1"/>
    </source>
</evidence>
<gene>
    <name evidence="2" type="ORF">ACFPM3_20510</name>
</gene>
<dbReference type="InterPro" id="IPR001646">
    <property type="entry name" value="5peptide_repeat"/>
</dbReference>
<accession>A0ABV9XIM2</accession>
<keyword evidence="1" id="KW-1133">Transmembrane helix</keyword>
<dbReference type="EMBL" id="JBHSJD010000015">
    <property type="protein sequence ID" value="MFC5024513.1"/>
    <property type="molecule type" value="Genomic_DNA"/>
</dbReference>
<keyword evidence="1" id="KW-0472">Membrane</keyword>
<keyword evidence="3" id="KW-1185">Reference proteome</keyword>
<evidence type="ECO:0000256" key="1">
    <source>
        <dbReference type="SAM" id="Phobius"/>
    </source>
</evidence>
<evidence type="ECO:0000313" key="3">
    <source>
        <dbReference type="Proteomes" id="UP001595829"/>
    </source>
</evidence>
<reference evidence="3" key="1">
    <citation type="journal article" date="2019" name="Int. J. Syst. Evol. Microbiol.">
        <title>The Global Catalogue of Microorganisms (GCM) 10K type strain sequencing project: providing services to taxonomists for standard genome sequencing and annotation.</title>
        <authorList>
            <consortium name="The Broad Institute Genomics Platform"/>
            <consortium name="The Broad Institute Genome Sequencing Center for Infectious Disease"/>
            <person name="Wu L."/>
            <person name="Ma J."/>
        </authorList>
    </citation>
    <scope>NUCLEOTIDE SEQUENCE [LARGE SCALE GENOMIC DNA]</scope>
    <source>
        <strain evidence="3">CGMCC 4.1648</strain>
    </source>
</reference>
<keyword evidence="1" id="KW-0812">Transmembrane</keyword>
<protein>
    <submittedName>
        <fullName evidence="2">Pentapeptide repeat-containing protein</fullName>
    </submittedName>
</protein>
<dbReference type="RefSeq" id="WP_380842456.1">
    <property type="nucleotide sequence ID" value="NZ_JBHMCZ010000043.1"/>
</dbReference>